<accession>A0AAD6Y4S5</accession>
<sequence length="304" mass="32968">MSLRRVPTAALTMRPHSSTFLAGLADDSTIRSESQDQSSLHIPPPLPMSHHRVACCSCPSYAAHHPVYLLPLTAHRSPPTASRRSLNVRRPPVPATTGCFPLATQRAQASRNTWRPPPAELDPAFCAALALADCHPPPAARSTTSGRRVALYLFYARAFRKGHCHSTATRPSLSRFRLPITHHSAPHACSPPPECTLLPARFTQTAPLLHPGFKVFTGSLSLFTARALVSSFIFPVRHTSATYLGPSGLESLHLEPSLGSIRIPSRMVSSHAEWPELRIASVLEGLCVCLAGFSIRWAGSPLIL</sequence>
<evidence type="ECO:0000313" key="2">
    <source>
        <dbReference type="Proteomes" id="UP001219525"/>
    </source>
</evidence>
<evidence type="ECO:0000313" key="1">
    <source>
        <dbReference type="EMBL" id="KAJ7194109.1"/>
    </source>
</evidence>
<organism evidence="1 2">
    <name type="scientific">Mycena pura</name>
    <dbReference type="NCBI Taxonomy" id="153505"/>
    <lineage>
        <taxon>Eukaryota</taxon>
        <taxon>Fungi</taxon>
        <taxon>Dikarya</taxon>
        <taxon>Basidiomycota</taxon>
        <taxon>Agaricomycotina</taxon>
        <taxon>Agaricomycetes</taxon>
        <taxon>Agaricomycetidae</taxon>
        <taxon>Agaricales</taxon>
        <taxon>Marasmiineae</taxon>
        <taxon>Mycenaceae</taxon>
        <taxon>Mycena</taxon>
    </lineage>
</organism>
<dbReference type="EMBL" id="JARJCW010000101">
    <property type="protein sequence ID" value="KAJ7194109.1"/>
    <property type="molecule type" value="Genomic_DNA"/>
</dbReference>
<dbReference type="AlphaFoldDB" id="A0AAD6Y4S5"/>
<proteinExistence type="predicted"/>
<dbReference type="Proteomes" id="UP001219525">
    <property type="component" value="Unassembled WGS sequence"/>
</dbReference>
<protein>
    <submittedName>
        <fullName evidence="1">Uncharacterized protein</fullName>
    </submittedName>
</protein>
<name>A0AAD6Y4S5_9AGAR</name>
<keyword evidence="2" id="KW-1185">Reference proteome</keyword>
<gene>
    <name evidence="1" type="ORF">GGX14DRAFT_576586</name>
</gene>
<comment type="caution">
    <text evidence="1">The sequence shown here is derived from an EMBL/GenBank/DDBJ whole genome shotgun (WGS) entry which is preliminary data.</text>
</comment>
<reference evidence="1" key="1">
    <citation type="submission" date="2023-03" db="EMBL/GenBank/DDBJ databases">
        <title>Massive genome expansion in bonnet fungi (Mycena s.s.) driven by repeated elements and novel gene families across ecological guilds.</title>
        <authorList>
            <consortium name="Lawrence Berkeley National Laboratory"/>
            <person name="Harder C.B."/>
            <person name="Miyauchi S."/>
            <person name="Viragh M."/>
            <person name="Kuo A."/>
            <person name="Thoen E."/>
            <person name="Andreopoulos B."/>
            <person name="Lu D."/>
            <person name="Skrede I."/>
            <person name="Drula E."/>
            <person name="Henrissat B."/>
            <person name="Morin E."/>
            <person name="Kohler A."/>
            <person name="Barry K."/>
            <person name="LaButti K."/>
            <person name="Morin E."/>
            <person name="Salamov A."/>
            <person name="Lipzen A."/>
            <person name="Mereny Z."/>
            <person name="Hegedus B."/>
            <person name="Baldrian P."/>
            <person name="Stursova M."/>
            <person name="Weitz H."/>
            <person name="Taylor A."/>
            <person name="Grigoriev I.V."/>
            <person name="Nagy L.G."/>
            <person name="Martin F."/>
            <person name="Kauserud H."/>
        </authorList>
    </citation>
    <scope>NUCLEOTIDE SEQUENCE</scope>
    <source>
        <strain evidence="1">9144</strain>
    </source>
</reference>